<feature type="transmembrane region" description="Helical" evidence="1">
    <location>
        <begin position="120"/>
        <end position="141"/>
    </location>
</feature>
<evidence type="ECO:0000313" key="3">
    <source>
        <dbReference type="Proteomes" id="UP000293347"/>
    </source>
</evidence>
<keyword evidence="1" id="KW-1133">Transmembrane helix</keyword>
<organism evidence="2 3">
    <name type="scientific">Pedobacter psychroterrae</name>
    <dbReference type="NCBI Taxonomy" id="2530453"/>
    <lineage>
        <taxon>Bacteria</taxon>
        <taxon>Pseudomonadati</taxon>
        <taxon>Bacteroidota</taxon>
        <taxon>Sphingobacteriia</taxon>
        <taxon>Sphingobacteriales</taxon>
        <taxon>Sphingobacteriaceae</taxon>
        <taxon>Pedobacter</taxon>
    </lineage>
</organism>
<feature type="transmembrane region" description="Helical" evidence="1">
    <location>
        <begin position="89"/>
        <end position="108"/>
    </location>
</feature>
<evidence type="ECO:0000256" key="1">
    <source>
        <dbReference type="SAM" id="Phobius"/>
    </source>
</evidence>
<dbReference type="EMBL" id="SJSL01000001">
    <property type="protein sequence ID" value="TCD03697.1"/>
    <property type="molecule type" value="Genomic_DNA"/>
</dbReference>
<gene>
    <name evidence="2" type="ORF">EZ437_07015</name>
</gene>
<reference evidence="2 3" key="1">
    <citation type="submission" date="2019-02" db="EMBL/GenBank/DDBJ databases">
        <title>Pedobacter sp. RP-1-14 sp. nov., isolated from Arctic soil.</title>
        <authorList>
            <person name="Dahal R.H."/>
        </authorList>
    </citation>
    <scope>NUCLEOTIDE SEQUENCE [LARGE SCALE GENOMIC DNA]</scope>
    <source>
        <strain evidence="2 3">RP-1-14</strain>
    </source>
</reference>
<proteinExistence type="predicted"/>
<name>A0A4V2MLX5_9SPHI</name>
<sequence length="155" mass="16917">MIQRVQSIWLVLAVITLICMFFLPLLSKNVNGVVHGIYTSGLLTDIQTESASSYVVRYAFVPITLNLAAAILCFAAIFFFKNRKLQKGIILVANFVIAALAVICFYSGQQLPGGLNGASIAAGTFLPLVALVFNLLAIRGIRKDEQLLRSADRLR</sequence>
<keyword evidence="1" id="KW-0472">Membrane</keyword>
<keyword evidence="1" id="KW-0812">Transmembrane</keyword>
<dbReference type="InterPro" id="IPR025635">
    <property type="entry name" value="DUF4293"/>
</dbReference>
<dbReference type="RefSeq" id="WP_131594556.1">
    <property type="nucleotide sequence ID" value="NZ_SJSL01000001.1"/>
</dbReference>
<dbReference type="Proteomes" id="UP000293347">
    <property type="component" value="Unassembled WGS sequence"/>
</dbReference>
<dbReference type="Pfam" id="PF14126">
    <property type="entry name" value="DUF4293"/>
    <property type="match status" value="1"/>
</dbReference>
<accession>A0A4V2MLX5</accession>
<evidence type="ECO:0000313" key="2">
    <source>
        <dbReference type="EMBL" id="TCD03697.1"/>
    </source>
</evidence>
<comment type="caution">
    <text evidence="2">The sequence shown here is derived from an EMBL/GenBank/DDBJ whole genome shotgun (WGS) entry which is preliminary data.</text>
</comment>
<dbReference type="AlphaFoldDB" id="A0A4V2MLX5"/>
<feature type="transmembrane region" description="Helical" evidence="1">
    <location>
        <begin position="7"/>
        <end position="26"/>
    </location>
</feature>
<keyword evidence="3" id="KW-1185">Reference proteome</keyword>
<dbReference type="OrthoDB" id="594989at2"/>
<protein>
    <submittedName>
        <fullName evidence="2">DUF4293 family protein</fullName>
    </submittedName>
</protein>
<feature type="transmembrane region" description="Helical" evidence="1">
    <location>
        <begin position="58"/>
        <end position="80"/>
    </location>
</feature>